<dbReference type="InterPro" id="IPR046342">
    <property type="entry name" value="CBS_dom_sf"/>
</dbReference>
<evidence type="ECO:0008006" key="5">
    <source>
        <dbReference type="Google" id="ProtNLM"/>
    </source>
</evidence>
<dbReference type="Gramene" id="EME30332">
    <property type="protein sequence ID" value="EME30332"/>
    <property type="gene ID" value="Gasu_22410"/>
</dbReference>
<evidence type="ECO:0000256" key="2">
    <source>
        <dbReference type="ARBA" id="ARBA00023122"/>
    </source>
</evidence>
<evidence type="ECO:0000313" key="3">
    <source>
        <dbReference type="EMBL" id="EME30332.1"/>
    </source>
</evidence>
<name>M2XJP5_GALSU</name>
<reference evidence="4" key="1">
    <citation type="journal article" date="2013" name="Science">
        <title>Gene transfer from bacteria and archaea facilitated evolution of an extremophilic eukaryote.</title>
        <authorList>
            <person name="Schonknecht G."/>
            <person name="Chen W.H."/>
            <person name="Ternes C.M."/>
            <person name="Barbier G.G."/>
            <person name="Shrestha R.P."/>
            <person name="Stanke M."/>
            <person name="Brautigam A."/>
            <person name="Baker B.J."/>
            <person name="Banfield J.F."/>
            <person name="Garavito R.M."/>
            <person name="Carr K."/>
            <person name="Wilkerson C."/>
            <person name="Rensing S.A."/>
            <person name="Gagneul D."/>
            <person name="Dickenson N.E."/>
            <person name="Oesterhelt C."/>
            <person name="Lercher M.J."/>
            <person name="Weber A.P."/>
        </authorList>
    </citation>
    <scope>NUCLEOTIDE SEQUENCE [LARGE SCALE GENOMIC DNA]</scope>
    <source>
        <strain evidence="4">074W</strain>
    </source>
</reference>
<keyword evidence="4" id="KW-1185">Reference proteome</keyword>
<dbReference type="OrthoDB" id="10322282at2759"/>
<dbReference type="AlphaFoldDB" id="M2XJP5"/>
<proteinExistence type="predicted"/>
<gene>
    <name evidence="3" type="ORF">Gasu_22410</name>
</gene>
<evidence type="ECO:0000256" key="1">
    <source>
        <dbReference type="ARBA" id="ARBA00022737"/>
    </source>
</evidence>
<sequence length="353" mass="40069">MCTQSSFRLCGGLLKNVRAFASNVPTHLNQKLLEDVEKNFWNTPLSQVMSDKPREAYIVEGDVLVLDALQQMIANNIESIQVVASKTPESPRLGVFNERYFLRLLVSQDSFELQHQKLKEVVQKQSHDIVCGLYESVKDSVYLMEKHKVHHIPLVLRANQPLENIMNRDCAQILSASDLLNFLLSHGSLETLGWFELVAVRDILESMNREAQNTYHLVAVDVRESLADACKRMLDRKVGCVVLGTWEETNPLKPYPNYCTVVTQRDIIVQYLKNGEKALYLPIAEAVSTKPVRVSSPNYTVFQVLEMMYEDDSRYSPVFSTEEGDSQDLTSTCLALLSTRDILTHSLLMLPSK</sequence>
<accession>M2XJP5</accession>
<organism evidence="3 4">
    <name type="scientific">Galdieria sulphuraria</name>
    <name type="common">Red alga</name>
    <dbReference type="NCBI Taxonomy" id="130081"/>
    <lineage>
        <taxon>Eukaryota</taxon>
        <taxon>Rhodophyta</taxon>
        <taxon>Bangiophyceae</taxon>
        <taxon>Galdieriales</taxon>
        <taxon>Galdieriaceae</taxon>
        <taxon>Galdieria</taxon>
    </lineage>
</organism>
<dbReference type="KEGG" id="gsl:Gasu_22410"/>
<dbReference type="Proteomes" id="UP000030680">
    <property type="component" value="Unassembled WGS sequence"/>
</dbReference>
<keyword evidence="2" id="KW-0129">CBS domain</keyword>
<evidence type="ECO:0000313" key="4">
    <source>
        <dbReference type="Proteomes" id="UP000030680"/>
    </source>
</evidence>
<dbReference type="SUPFAM" id="SSF54631">
    <property type="entry name" value="CBS-domain pair"/>
    <property type="match status" value="2"/>
</dbReference>
<dbReference type="InterPro" id="IPR050511">
    <property type="entry name" value="AMPK_gamma/SDS23_families"/>
</dbReference>
<protein>
    <recommendedName>
        <fullName evidence="5">CBS domain-containing protein</fullName>
    </recommendedName>
</protein>
<dbReference type="RefSeq" id="XP_005706852.1">
    <property type="nucleotide sequence ID" value="XM_005706795.1"/>
</dbReference>
<keyword evidence="1" id="KW-0677">Repeat</keyword>
<dbReference type="Gene3D" id="3.10.580.10">
    <property type="entry name" value="CBS-domain"/>
    <property type="match status" value="2"/>
</dbReference>
<dbReference type="PANTHER" id="PTHR13780">
    <property type="entry name" value="AMP-ACTIVATED PROTEIN KINASE, GAMMA REGULATORY SUBUNIT"/>
    <property type="match status" value="1"/>
</dbReference>
<dbReference type="EMBL" id="KB454500">
    <property type="protein sequence ID" value="EME30332.1"/>
    <property type="molecule type" value="Genomic_DNA"/>
</dbReference>
<dbReference type="GeneID" id="17089066"/>